<sequence>MGKKILRRVAHLQKRHDKYEIPGDFIFIAVSRFPEVVAHFSDILILSIEEFNLWLEAGANTKSFADFYAVQYSTPTVNFLQNDIKKLGADGLSLVSI</sequence>
<evidence type="ECO:0000313" key="2">
    <source>
        <dbReference type="Proteomes" id="UP000183454"/>
    </source>
</evidence>
<accession>A0A1H2XFA5</accession>
<gene>
    <name evidence="1" type="ORF">SAMN05421882_103724</name>
</gene>
<dbReference type="Proteomes" id="UP000183454">
    <property type="component" value="Unassembled WGS sequence"/>
</dbReference>
<dbReference type="EMBL" id="FNNH01000037">
    <property type="protein sequence ID" value="SDW90939.1"/>
    <property type="molecule type" value="Genomic_DNA"/>
</dbReference>
<protein>
    <submittedName>
        <fullName evidence="1">Uncharacterized protein</fullName>
    </submittedName>
</protein>
<organism evidence="1 2">
    <name type="scientific">Nitrosomonas communis</name>
    <dbReference type="NCBI Taxonomy" id="44574"/>
    <lineage>
        <taxon>Bacteria</taxon>
        <taxon>Pseudomonadati</taxon>
        <taxon>Pseudomonadota</taxon>
        <taxon>Betaproteobacteria</taxon>
        <taxon>Nitrosomonadales</taxon>
        <taxon>Nitrosomonadaceae</taxon>
        <taxon>Nitrosomonas</taxon>
    </lineage>
</organism>
<dbReference type="AlphaFoldDB" id="A0A1H2XFA5"/>
<dbReference type="RefSeq" id="WP_139297616.1">
    <property type="nucleotide sequence ID" value="NZ_FNNH01000037.1"/>
</dbReference>
<evidence type="ECO:0000313" key="1">
    <source>
        <dbReference type="EMBL" id="SDW90939.1"/>
    </source>
</evidence>
<reference evidence="1 2" key="1">
    <citation type="submission" date="2016-10" db="EMBL/GenBank/DDBJ databases">
        <authorList>
            <person name="de Groot N.N."/>
        </authorList>
    </citation>
    <scope>NUCLEOTIDE SEQUENCE [LARGE SCALE GENOMIC DNA]</scope>
    <source>
        <strain evidence="1 2">Nm110</strain>
    </source>
</reference>
<proteinExistence type="predicted"/>
<name>A0A1H2XFA5_9PROT</name>